<dbReference type="GO" id="GO:0016987">
    <property type="term" value="F:sigma factor activity"/>
    <property type="evidence" value="ECO:0007669"/>
    <property type="project" value="UniProtKB-KW"/>
</dbReference>
<organism evidence="6 7">
    <name type="scientific">Candidatus Collierbacteria bacterium RIFOXYB1_FULL_49_13</name>
    <dbReference type="NCBI Taxonomy" id="1817728"/>
    <lineage>
        <taxon>Bacteria</taxon>
        <taxon>Candidatus Collieribacteriota</taxon>
    </lineage>
</organism>
<sequence length="349" mass="39697">MEKEIRMSSDGNRLREITSRVGEGELLTAGEESYLSGVIRKAQTEFESLHTRGVVVSPKLEFEGWRELQDILAADGQAFGDSRSLLEEAVRAREVYYQANYGLVRDVAIGYARLKGLNEDQIDELTQEGGHKLLRAIEMFDPGMGNRFSTYAYWWIRQGVMSGELKSGSDFTIPSRLVRELRRYRLLTKPTDEKGQEAMNDQEARSKAKVEMDDKTWLALKRIANARMVDLDETESFGDGEGASVGDGVEDPNALDPEEVAYQNQRLELVEALVREALSEGARSGRNTEIVLRRWGLHDGSIWTLEEVANEYGLTRERIRQIESRSINKVRGYVRRNNVKQEYFGDMIS</sequence>
<gene>
    <name evidence="6" type="ORF">A2368_04650</name>
</gene>
<keyword evidence="1" id="KW-0805">Transcription regulation</keyword>
<evidence type="ECO:0000259" key="5">
    <source>
        <dbReference type="PROSITE" id="PS00716"/>
    </source>
</evidence>
<feature type="domain" description="RNA polymerase sigma-70" evidence="5">
    <location>
        <begin position="304"/>
        <end position="330"/>
    </location>
</feature>
<dbReference type="InterPro" id="IPR007627">
    <property type="entry name" value="RNA_pol_sigma70_r2"/>
</dbReference>
<comment type="caution">
    <text evidence="6">The sequence shown here is derived from an EMBL/GenBank/DDBJ whole genome shotgun (WGS) entry which is preliminary data.</text>
</comment>
<dbReference type="NCBIfam" id="TIGR02937">
    <property type="entry name" value="sigma70-ECF"/>
    <property type="match status" value="1"/>
</dbReference>
<dbReference type="Gene3D" id="1.10.10.10">
    <property type="entry name" value="Winged helix-like DNA-binding domain superfamily/Winged helix DNA-binding domain"/>
    <property type="match status" value="1"/>
</dbReference>
<dbReference type="Pfam" id="PF04545">
    <property type="entry name" value="Sigma70_r4"/>
    <property type="match status" value="1"/>
</dbReference>
<evidence type="ECO:0000313" key="6">
    <source>
        <dbReference type="EMBL" id="OGD79839.1"/>
    </source>
</evidence>
<dbReference type="Pfam" id="PF04542">
    <property type="entry name" value="Sigma70_r2"/>
    <property type="match status" value="1"/>
</dbReference>
<dbReference type="GO" id="GO:0006352">
    <property type="term" value="P:DNA-templated transcription initiation"/>
    <property type="evidence" value="ECO:0007669"/>
    <property type="project" value="InterPro"/>
</dbReference>
<accession>A0A1F5FJN9</accession>
<dbReference type="PANTHER" id="PTHR30603:SF47">
    <property type="entry name" value="RNA POLYMERASE SIGMA FACTOR SIGD, CHLOROPLASTIC"/>
    <property type="match status" value="1"/>
</dbReference>
<keyword evidence="2" id="KW-0731">Sigma factor</keyword>
<dbReference type="PRINTS" id="PR00046">
    <property type="entry name" value="SIGMA70FCT"/>
</dbReference>
<dbReference type="AlphaFoldDB" id="A0A1F5FJN9"/>
<dbReference type="PANTHER" id="PTHR30603">
    <property type="entry name" value="RNA POLYMERASE SIGMA FACTOR RPO"/>
    <property type="match status" value="1"/>
</dbReference>
<dbReference type="InterPro" id="IPR007630">
    <property type="entry name" value="RNA_pol_sigma70_r4"/>
</dbReference>
<dbReference type="Proteomes" id="UP000176682">
    <property type="component" value="Unassembled WGS sequence"/>
</dbReference>
<dbReference type="InterPro" id="IPR036388">
    <property type="entry name" value="WH-like_DNA-bd_sf"/>
</dbReference>
<keyword evidence="3" id="KW-0238">DNA-binding</keyword>
<dbReference type="InterPro" id="IPR014284">
    <property type="entry name" value="RNA_pol_sigma-70_dom"/>
</dbReference>
<evidence type="ECO:0000256" key="3">
    <source>
        <dbReference type="ARBA" id="ARBA00023125"/>
    </source>
</evidence>
<name>A0A1F5FJN9_9BACT</name>
<dbReference type="InterPro" id="IPR013325">
    <property type="entry name" value="RNA_pol_sigma_r2"/>
</dbReference>
<dbReference type="InterPro" id="IPR000943">
    <property type="entry name" value="RNA_pol_sigma70"/>
</dbReference>
<dbReference type="InterPro" id="IPR050239">
    <property type="entry name" value="Sigma-70_RNA_pol_init_factors"/>
</dbReference>
<reference evidence="6 7" key="1">
    <citation type="journal article" date="2016" name="Nat. Commun.">
        <title>Thousands of microbial genomes shed light on interconnected biogeochemical processes in an aquifer system.</title>
        <authorList>
            <person name="Anantharaman K."/>
            <person name="Brown C.T."/>
            <person name="Hug L.A."/>
            <person name="Sharon I."/>
            <person name="Castelle C.J."/>
            <person name="Probst A.J."/>
            <person name="Thomas B.C."/>
            <person name="Singh A."/>
            <person name="Wilkins M.J."/>
            <person name="Karaoz U."/>
            <person name="Brodie E.L."/>
            <person name="Williams K.H."/>
            <person name="Hubbard S.S."/>
            <person name="Banfield J.F."/>
        </authorList>
    </citation>
    <scope>NUCLEOTIDE SEQUENCE [LARGE SCALE GENOMIC DNA]</scope>
</reference>
<keyword evidence="4" id="KW-0804">Transcription</keyword>
<evidence type="ECO:0000256" key="2">
    <source>
        <dbReference type="ARBA" id="ARBA00023082"/>
    </source>
</evidence>
<dbReference type="SUPFAM" id="SSF88946">
    <property type="entry name" value="Sigma2 domain of RNA polymerase sigma factors"/>
    <property type="match status" value="1"/>
</dbReference>
<dbReference type="PROSITE" id="PS00716">
    <property type="entry name" value="SIGMA70_2"/>
    <property type="match status" value="1"/>
</dbReference>
<proteinExistence type="predicted"/>
<dbReference type="EMBL" id="MFAM01000007">
    <property type="protein sequence ID" value="OGD79839.1"/>
    <property type="molecule type" value="Genomic_DNA"/>
</dbReference>
<dbReference type="Gene3D" id="1.20.120.1810">
    <property type="match status" value="1"/>
</dbReference>
<evidence type="ECO:0000256" key="1">
    <source>
        <dbReference type="ARBA" id="ARBA00023015"/>
    </source>
</evidence>
<dbReference type="GO" id="GO:0003677">
    <property type="term" value="F:DNA binding"/>
    <property type="evidence" value="ECO:0007669"/>
    <property type="project" value="UniProtKB-KW"/>
</dbReference>
<dbReference type="SUPFAM" id="SSF88659">
    <property type="entry name" value="Sigma3 and sigma4 domains of RNA polymerase sigma factors"/>
    <property type="match status" value="1"/>
</dbReference>
<evidence type="ECO:0000313" key="7">
    <source>
        <dbReference type="Proteomes" id="UP000176682"/>
    </source>
</evidence>
<evidence type="ECO:0000256" key="4">
    <source>
        <dbReference type="ARBA" id="ARBA00023163"/>
    </source>
</evidence>
<protein>
    <recommendedName>
        <fullName evidence="5">RNA polymerase sigma-70 domain-containing protein</fullName>
    </recommendedName>
</protein>
<dbReference type="InterPro" id="IPR013324">
    <property type="entry name" value="RNA_pol_sigma_r3/r4-like"/>
</dbReference>